<reference evidence="1 2" key="1">
    <citation type="submission" date="2017-11" db="EMBL/GenBank/DDBJ databases">
        <title>Isolation and Characterization of Family Methanocellaceae Species from Potential Methane Hydrate Area Offshore Southwestern Taiwan.</title>
        <authorList>
            <person name="Zhang W.-L."/>
            <person name="Chen W.-C."/>
            <person name="Lai M.-C."/>
            <person name="Chen S.-C."/>
        </authorList>
    </citation>
    <scope>NUCLEOTIDE SEQUENCE [LARGE SCALE GENOMIC DNA]</scope>
    <source>
        <strain evidence="1 2">CWC-04</strain>
    </source>
</reference>
<organism evidence="1 2">
    <name type="scientific">Methanooceanicella nereidis</name>
    <dbReference type="NCBI Taxonomy" id="2052831"/>
    <lineage>
        <taxon>Archaea</taxon>
        <taxon>Methanobacteriati</taxon>
        <taxon>Methanobacteriota</taxon>
        <taxon>Stenosarchaea group</taxon>
        <taxon>Methanomicrobia</taxon>
        <taxon>Methanocellales</taxon>
        <taxon>Methanocellaceae</taxon>
        <taxon>Methanooceanicella</taxon>
    </lineage>
</organism>
<evidence type="ECO:0000313" key="1">
    <source>
        <dbReference type="EMBL" id="MCD1293396.1"/>
    </source>
</evidence>
<name>A0AAP2W5R5_9EURY</name>
<keyword evidence="2" id="KW-1185">Reference proteome</keyword>
<dbReference type="Proteomes" id="UP001320159">
    <property type="component" value="Unassembled WGS sequence"/>
</dbReference>
<gene>
    <name evidence="1" type="ORF">CUJ83_00085</name>
</gene>
<evidence type="ECO:0000313" key="2">
    <source>
        <dbReference type="Proteomes" id="UP001320159"/>
    </source>
</evidence>
<proteinExistence type="predicted"/>
<sequence>MIMANIFMAMLILMPYMTFVTADASINYRSLPGWMNGVPDISNVSKSPEDRDRTVQEWMDWRQKISDSGPGSQRVKSDSENFINKWNRTRGYGNAGIENGSLECVCCSPDDPSSNFGDDRLAFELIGGDGGRQMSYGKPCEGLCGEKPRTCESTGFLKMTGFNMSGEEMTMAIRSKK</sequence>
<dbReference type="AlphaFoldDB" id="A0AAP2W5R5"/>
<accession>A0AAP2W5R5</accession>
<protein>
    <submittedName>
        <fullName evidence="1">Uncharacterized protein</fullName>
    </submittedName>
</protein>
<dbReference type="EMBL" id="PGCK01000001">
    <property type="protein sequence ID" value="MCD1293396.1"/>
    <property type="molecule type" value="Genomic_DNA"/>
</dbReference>
<dbReference type="RefSeq" id="WP_230739129.1">
    <property type="nucleotide sequence ID" value="NZ_PGCK01000001.1"/>
</dbReference>
<comment type="caution">
    <text evidence="1">The sequence shown here is derived from an EMBL/GenBank/DDBJ whole genome shotgun (WGS) entry which is preliminary data.</text>
</comment>